<feature type="compositionally biased region" description="Polar residues" evidence="10">
    <location>
        <begin position="146"/>
        <end position="158"/>
    </location>
</feature>
<feature type="domain" description="DNA replication factor Dna2 N-terminal" evidence="11">
    <location>
        <begin position="503"/>
        <end position="705"/>
    </location>
</feature>
<evidence type="ECO:0000256" key="10">
    <source>
        <dbReference type="SAM" id="MobiDB-lite"/>
    </source>
</evidence>
<keyword evidence="4" id="KW-0547">Nucleotide-binding</keyword>
<comment type="caution">
    <text evidence="12">The sequence shown here is derived from an EMBL/GenBank/DDBJ whole genome shotgun (WGS) entry which is preliminary data.</text>
</comment>
<comment type="cofactor">
    <cofactor evidence="1">
        <name>[4Fe-4S] cluster</name>
        <dbReference type="ChEBI" id="CHEBI:49883"/>
    </cofactor>
</comment>
<evidence type="ECO:0000313" key="12">
    <source>
        <dbReference type="EMBL" id="KAJ8438485.1"/>
    </source>
</evidence>
<dbReference type="InterPro" id="IPR051827">
    <property type="entry name" value="Cas4_exonuclease"/>
</dbReference>
<dbReference type="GO" id="GO:0004518">
    <property type="term" value="F:nuclease activity"/>
    <property type="evidence" value="ECO:0007669"/>
    <property type="project" value="UniProtKB-KW"/>
</dbReference>
<evidence type="ECO:0000256" key="9">
    <source>
        <dbReference type="ARBA" id="ARBA00023014"/>
    </source>
</evidence>
<dbReference type="GO" id="GO:0005524">
    <property type="term" value="F:ATP binding"/>
    <property type="evidence" value="ECO:0007669"/>
    <property type="project" value="UniProtKB-KW"/>
</dbReference>
<keyword evidence="13" id="KW-1185">Reference proteome</keyword>
<dbReference type="OrthoDB" id="568486at2759"/>
<evidence type="ECO:0000256" key="4">
    <source>
        <dbReference type="ARBA" id="ARBA00022741"/>
    </source>
</evidence>
<keyword evidence="9" id="KW-0411">Iron-sulfur</keyword>
<feature type="compositionally biased region" description="Low complexity" evidence="10">
    <location>
        <begin position="8"/>
        <end position="27"/>
    </location>
</feature>
<dbReference type="Pfam" id="PF08696">
    <property type="entry name" value="Dna2"/>
    <property type="match status" value="1"/>
</dbReference>
<keyword evidence="5" id="KW-0378">Hydrolase</keyword>
<evidence type="ECO:0000313" key="13">
    <source>
        <dbReference type="Proteomes" id="UP001153076"/>
    </source>
</evidence>
<keyword evidence="8" id="KW-0408">Iron</keyword>
<gene>
    <name evidence="12" type="ORF">Cgig2_008972</name>
</gene>
<dbReference type="InterPro" id="IPR014808">
    <property type="entry name" value="DNA_replication_fac_Dna2_N"/>
</dbReference>
<dbReference type="PANTHER" id="PTHR36531:SF6">
    <property type="entry name" value="DNA REPLICATION ATP-DEPENDENT HELICASE_NUCLEASE DNA2"/>
    <property type="match status" value="1"/>
</dbReference>
<dbReference type="GO" id="GO:0016787">
    <property type="term" value="F:hydrolase activity"/>
    <property type="evidence" value="ECO:0007669"/>
    <property type="project" value="UniProtKB-KW"/>
</dbReference>
<dbReference type="GO" id="GO:0004386">
    <property type="term" value="F:helicase activity"/>
    <property type="evidence" value="ECO:0007669"/>
    <property type="project" value="UniProtKB-KW"/>
</dbReference>
<keyword evidence="3" id="KW-0479">Metal-binding</keyword>
<feature type="region of interest" description="Disordered" evidence="10">
    <location>
        <begin position="1"/>
        <end position="159"/>
    </location>
</feature>
<evidence type="ECO:0000256" key="3">
    <source>
        <dbReference type="ARBA" id="ARBA00022723"/>
    </source>
</evidence>
<reference evidence="12" key="1">
    <citation type="submission" date="2022-04" db="EMBL/GenBank/DDBJ databases">
        <title>Carnegiea gigantea Genome sequencing and assembly v2.</title>
        <authorList>
            <person name="Copetti D."/>
            <person name="Sanderson M.J."/>
            <person name="Burquez A."/>
            <person name="Wojciechowski M.F."/>
        </authorList>
    </citation>
    <scope>NUCLEOTIDE SEQUENCE</scope>
    <source>
        <strain evidence="12">SGP5-SGP5p</strain>
        <tissue evidence="12">Aerial part</tissue>
    </source>
</reference>
<evidence type="ECO:0000256" key="2">
    <source>
        <dbReference type="ARBA" id="ARBA00022722"/>
    </source>
</evidence>
<feature type="compositionally biased region" description="Basic and acidic residues" evidence="10">
    <location>
        <begin position="72"/>
        <end position="88"/>
    </location>
</feature>
<evidence type="ECO:0000256" key="5">
    <source>
        <dbReference type="ARBA" id="ARBA00022801"/>
    </source>
</evidence>
<evidence type="ECO:0000259" key="11">
    <source>
        <dbReference type="Pfam" id="PF08696"/>
    </source>
</evidence>
<dbReference type="Proteomes" id="UP001153076">
    <property type="component" value="Unassembled WGS sequence"/>
</dbReference>
<dbReference type="GO" id="GO:0046872">
    <property type="term" value="F:metal ion binding"/>
    <property type="evidence" value="ECO:0007669"/>
    <property type="project" value="UniProtKB-KW"/>
</dbReference>
<keyword evidence="7" id="KW-0067">ATP-binding</keyword>
<keyword evidence="2" id="KW-0540">Nuclease</keyword>
<proteinExistence type="predicted"/>
<sequence>MPPRKKANASSSSSSSSKKSTQNQASQPCKYGIQHFFERHSLSSSSSQNPKTSAAAPETPKPSSERCVLQPHNKEPKKLDSKNVESKHKSGRKGSNSGGDGVGGSKRVRSGAAEQVEGLVIVDSDTQNPKNERNLRGLKRAAGAQNPKNGLNLETENTPPEDLLVDLTKSEDVSEVSPEVSKRMPRKRFKFSPGMDDGGEEVTWKISPVNERLQAISKLAPDVVKALADASRLNSSSFQQLSDDANPLDSQGKVEERHSVHILEMHEKSPMLSNGATLKRRSQTEDMNVNSRDGNVMDLKDLGDCSTQSPFRTPPSLSYHPDKALLELLDQVESAITVEEPASELLDQVENVATVEEPASEHLDQVENAMTVEEPASERLDQVENAVTVEEPTSEVLEQVENAITVEEPAVELLDQVENAMTFEEPALVESNTSSSRLCSKINDEISVKANSPIKETAMNSLEEANVSASDPCFLVLEVTEKRDAQYRNGAQCSSKVLRVLNEQSGEEQSVHLWDDWFYSVIEPGDTIRVIGEFDLEHNCVVNHEKNLVIVHPNLLLSGTRVAGSFGCPRRAVLDERLKSSEYSIAALTGILLHQIFQAGLLMENPSIDLLQEFAKITLQKNIESLYACGVQENDMHKILIEAIPKICNWIALFKHSQKPNVPSIDFGANDGLRRVNICDVIDIEEMAWAPKYGLKGVIDASVRVKIHLDDGDGGEKIMPLEFKTGKATSGQVKFLCDLPL</sequence>
<dbReference type="AlphaFoldDB" id="A0A9Q1K7U5"/>
<dbReference type="EMBL" id="JAKOGI010000252">
    <property type="protein sequence ID" value="KAJ8438485.1"/>
    <property type="molecule type" value="Genomic_DNA"/>
</dbReference>
<evidence type="ECO:0000256" key="7">
    <source>
        <dbReference type="ARBA" id="ARBA00022840"/>
    </source>
</evidence>
<evidence type="ECO:0000256" key="1">
    <source>
        <dbReference type="ARBA" id="ARBA00001966"/>
    </source>
</evidence>
<organism evidence="12 13">
    <name type="scientific">Carnegiea gigantea</name>
    <dbReference type="NCBI Taxonomy" id="171969"/>
    <lineage>
        <taxon>Eukaryota</taxon>
        <taxon>Viridiplantae</taxon>
        <taxon>Streptophyta</taxon>
        <taxon>Embryophyta</taxon>
        <taxon>Tracheophyta</taxon>
        <taxon>Spermatophyta</taxon>
        <taxon>Magnoliopsida</taxon>
        <taxon>eudicotyledons</taxon>
        <taxon>Gunneridae</taxon>
        <taxon>Pentapetalae</taxon>
        <taxon>Caryophyllales</taxon>
        <taxon>Cactineae</taxon>
        <taxon>Cactaceae</taxon>
        <taxon>Cactoideae</taxon>
        <taxon>Echinocereeae</taxon>
        <taxon>Carnegiea</taxon>
    </lineage>
</organism>
<keyword evidence="6" id="KW-0347">Helicase</keyword>
<dbReference type="PANTHER" id="PTHR36531">
    <property type="entry name" value="CRISPR-ASSOCIATED EXONUCLEASE CAS4"/>
    <property type="match status" value="1"/>
</dbReference>
<dbReference type="GO" id="GO:0051536">
    <property type="term" value="F:iron-sulfur cluster binding"/>
    <property type="evidence" value="ECO:0007669"/>
    <property type="project" value="UniProtKB-KW"/>
</dbReference>
<protein>
    <recommendedName>
        <fullName evidence="11">DNA replication factor Dna2 N-terminal domain-containing protein</fullName>
    </recommendedName>
</protein>
<accession>A0A9Q1K7U5</accession>
<evidence type="ECO:0000256" key="8">
    <source>
        <dbReference type="ARBA" id="ARBA00023004"/>
    </source>
</evidence>
<evidence type="ECO:0000256" key="6">
    <source>
        <dbReference type="ARBA" id="ARBA00022806"/>
    </source>
</evidence>
<name>A0A9Q1K7U5_9CARY</name>